<dbReference type="PANTHER" id="PTHR21222">
    <property type="entry name" value="MIT DOMAIN-CONTAINING PROTEIN 1"/>
    <property type="match status" value="1"/>
</dbReference>
<evidence type="ECO:0000313" key="3">
    <source>
        <dbReference type="EMBL" id="CAH0107740.1"/>
    </source>
</evidence>
<dbReference type="Proteomes" id="UP000789390">
    <property type="component" value="Unassembled WGS sequence"/>
</dbReference>
<keyword evidence="1" id="KW-0175">Coiled coil</keyword>
<dbReference type="AlphaFoldDB" id="A0A8J2WK74"/>
<organism evidence="3 4">
    <name type="scientific">Daphnia galeata</name>
    <dbReference type="NCBI Taxonomy" id="27404"/>
    <lineage>
        <taxon>Eukaryota</taxon>
        <taxon>Metazoa</taxon>
        <taxon>Ecdysozoa</taxon>
        <taxon>Arthropoda</taxon>
        <taxon>Crustacea</taxon>
        <taxon>Branchiopoda</taxon>
        <taxon>Diplostraca</taxon>
        <taxon>Cladocera</taxon>
        <taxon>Anomopoda</taxon>
        <taxon>Daphniidae</taxon>
        <taxon>Daphnia</taxon>
    </lineage>
</organism>
<proteinExistence type="predicted"/>
<dbReference type="SMART" id="SM00745">
    <property type="entry name" value="MIT"/>
    <property type="match status" value="1"/>
</dbReference>
<dbReference type="InterPro" id="IPR007330">
    <property type="entry name" value="MIT_dom"/>
</dbReference>
<comment type="caution">
    <text evidence="3">The sequence shown here is derived from an EMBL/GenBank/DDBJ whole genome shotgun (WGS) entry which is preliminary data.</text>
</comment>
<dbReference type="InterPro" id="IPR038113">
    <property type="entry name" value="MITD1_C_sf"/>
</dbReference>
<dbReference type="Gene3D" id="1.20.58.80">
    <property type="entry name" value="Phosphotransferase system, lactose/cellobiose-type IIA subunit"/>
    <property type="match status" value="1"/>
</dbReference>
<dbReference type="PANTHER" id="PTHR21222:SF1">
    <property type="entry name" value="MIT DOMAIN-CONTAINING PROTEIN 1"/>
    <property type="match status" value="1"/>
</dbReference>
<gene>
    <name evidence="3" type="ORF">DGAL_LOCUS11073</name>
</gene>
<reference evidence="3" key="1">
    <citation type="submission" date="2021-11" db="EMBL/GenBank/DDBJ databases">
        <authorList>
            <person name="Schell T."/>
        </authorList>
    </citation>
    <scope>NUCLEOTIDE SEQUENCE</scope>
    <source>
        <strain evidence="3">M5</strain>
    </source>
</reference>
<dbReference type="InterPro" id="IPR032341">
    <property type="entry name" value="MITD1_C"/>
</dbReference>
<dbReference type="EMBL" id="CAKKLH010000278">
    <property type="protein sequence ID" value="CAH0107740.1"/>
    <property type="molecule type" value="Genomic_DNA"/>
</dbReference>
<name>A0A8J2WK74_9CRUS</name>
<evidence type="ECO:0000256" key="1">
    <source>
        <dbReference type="SAM" id="Coils"/>
    </source>
</evidence>
<dbReference type="InterPro" id="IPR052817">
    <property type="entry name" value="MIT_domain_contain_protein1"/>
</dbReference>
<dbReference type="CDD" id="cd02685">
    <property type="entry name" value="MIT_C"/>
    <property type="match status" value="1"/>
</dbReference>
<accession>A0A8J2WK74</accession>
<dbReference type="Pfam" id="PF04212">
    <property type="entry name" value="MIT"/>
    <property type="match status" value="1"/>
</dbReference>
<dbReference type="Pfam" id="PF16565">
    <property type="entry name" value="MIT_C"/>
    <property type="match status" value="1"/>
</dbReference>
<evidence type="ECO:0000259" key="2">
    <source>
        <dbReference type="SMART" id="SM00745"/>
    </source>
</evidence>
<dbReference type="InterPro" id="IPR036181">
    <property type="entry name" value="MIT_dom_sf"/>
</dbReference>
<dbReference type="OrthoDB" id="19553at2759"/>
<feature type="domain" description="MIT" evidence="2">
    <location>
        <begin position="5"/>
        <end position="84"/>
    </location>
</feature>
<feature type="coiled-coil region" evidence="1">
    <location>
        <begin position="56"/>
        <end position="83"/>
    </location>
</feature>
<dbReference type="Gene3D" id="3.30.870.30">
    <property type="entry name" value="MITD, C-terminal phospholipase D-like domain"/>
    <property type="match status" value="1"/>
</dbReference>
<keyword evidence="4" id="KW-1185">Reference proteome</keyword>
<evidence type="ECO:0000313" key="4">
    <source>
        <dbReference type="Proteomes" id="UP000789390"/>
    </source>
</evidence>
<protein>
    <recommendedName>
        <fullName evidence="2">MIT domain-containing protein</fullName>
    </recommendedName>
</protein>
<dbReference type="SUPFAM" id="SSF116846">
    <property type="entry name" value="MIT domain"/>
    <property type="match status" value="1"/>
</dbReference>
<sequence length="246" mass="28376">MMAGDPVAEKAAASVLKRAVELDTAKRFTESLVCYQEGLQLLMEALKAKGQEESRRLELRKRVESYMNRAEFLKKHVENEKEAGKYHEKIEITANSVGYSYQKVIGRFLDEYITKVEVEDPYIRSTHQVYNFLRLSELLVSNCRNLKKIFLLTGKEPGNQQEMLDELKQSLAKHNVVLTIEYSATLHDREIRLDNGWIIKIGRGLDYFRPPEGRFSLGFCDFDLRPCHATSIDIFHSSSVRSIPNK</sequence>